<keyword evidence="3" id="KW-1185">Reference proteome</keyword>
<name>A0ABC9EJR8_9POAL</name>
<sequence>MPPLDLDTLVSCDGGGELTAACGCDTALSEDGSGAAEEHEEEEDDPYAPAQSLRLRIGEDIDWSDVAAAVAVLERDDSTKGAGANPKCAARRSGAAAAGAARGSAPRAVATVVIGGLPGKAAREHGRWRSPRRLSGGGRASRVFAAGEAAAADRLVEPGSPKVSCLGGVRSQPRAAAEGVGSGVHGWWACLVVGRRERRRPRGSEAN</sequence>
<accession>A0ABC9EJR8</accession>
<proteinExistence type="predicted"/>
<dbReference type="AlphaFoldDB" id="A0ABC9EJR8"/>
<dbReference type="PANTHER" id="PTHR34120:SF13">
    <property type="entry name" value="OS02G0533700 PROTEIN"/>
    <property type="match status" value="1"/>
</dbReference>
<dbReference type="EMBL" id="OZ075114">
    <property type="protein sequence ID" value="CAL5057903.1"/>
    <property type="molecule type" value="Genomic_DNA"/>
</dbReference>
<protein>
    <submittedName>
        <fullName evidence="2">Uncharacterized protein</fullName>
    </submittedName>
</protein>
<organism evidence="2 3">
    <name type="scientific">Urochloa decumbens</name>
    <dbReference type="NCBI Taxonomy" id="240449"/>
    <lineage>
        <taxon>Eukaryota</taxon>
        <taxon>Viridiplantae</taxon>
        <taxon>Streptophyta</taxon>
        <taxon>Embryophyta</taxon>
        <taxon>Tracheophyta</taxon>
        <taxon>Spermatophyta</taxon>
        <taxon>Magnoliopsida</taxon>
        <taxon>Liliopsida</taxon>
        <taxon>Poales</taxon>
        <taxon>Poaceae</taxon>
        <taxon>PACMAD clade</taxon>
        <taxon>Panicoideae</taxon>
        <taxon>Panicodae</taxon>
        <taxon>Paniceae</taxon>
        <taxon>Melinidinae</taxon>
        <taxon>Urochloa</taxon>
    </lineage>
</organism>
<feature type="region of interest" description="Disordered" evidence="1">
    <location>
        <begin position="29"/>
        <end position="48"/>
    </location>
</feature>
<dbReference type="Proteomes" id="UP001497457">
    <property type="component" value="Chromosome 4rd"/>
</dbReference>
<evidence type="ECO:0000313" key="2">
    <source>
        <dbReference type="EMBL" id="CAL5057903.1"/>
    </source>
</evidence>
<reference evidence="2 3" key="2">
    <citation type="submission" date="2024-10" db="EMBL/GenBank/DDBJ databases">
        <authorList>
            <person name="Ryan C."/>
        </authorList>
    </citation>
    <scope>NUCLEOTIDE SEQUENCE [LARGE SCALE GENOMIC DNA]</scope>
</reference>
<evidence type="ECO:0000313" key="3">
    <source>
        <dbReference type="Proteomes" id="UP001497457"/>
    </source>
</evidence>
<reference evidence="3" key="1">
    <citation type="submission" date="2024-06" db="EMBL/GenBank/DDBJ databases">
        <authorList>
            <person name="Ryan C."/>
        </authorList>
    </citation>
    <scope>NUCLEOTIDE SEQUENCE [LARGE SCALE GENOMIC DNA]</scope>
</reference>
<evidence type="ECO:0000256" key="1">
    <source>
        <dbReference type="SAM" id="MobiDB-lite"/>
    </source>
</evidence>
<gene>
    <name evidence="2" type="ORF">URODEC1_LOCUS95911</name>
</gene>
<dbReference type="PANTHER" id="PTHR34120">
    <property type="entry name" value="EXPRESSED PROTEIN"/>
    <property type="match status" value="1"/>
</dbReference>